<reference evidence="2" key="1">
    <citation type="journal article" date="2019" name="Int. J. Syst. Evol. Microbiol.">
        <title>The Global Catalogue of Microorganisms (GCM) 10K type strain sequencing project: providing services to taxonomists for standard genome sequencing and annotation.</title>
        <authorList>
            <consortium name="The Broad Institute Genomics Platform"/>
            <consortium name="The Broad Institute Genome Sequencing Center for Infectious Disease"/>
            <person name="Wu L."/>
            <person name="Ma J."/>
        </authorList>
    </citation>
    <scope>NUCLEOTIDE SEQUENCE [LARGE SCALE GENOMIC DNA]</scope>
    <source>
        <strain evidence="2">CGMCC 4.7139</strain>
    </source>
</reference>
<dbReference type="Proteomes" id="UP001595993">
    <property type="component" value="Unassembled WGS sequence"/>
</dbReference>
<organism evidence="1 2">
    <name type="scientific">Streptomyces maoxianensis</name>
    <dbReference type="NCBI Taxonomy" id="1459942"/>
    <lineage>
        <taxon>Bacteria</taxon>
        <taxon>Bacillati</taxon>
        <taxon>Actinomycetota</taxon>
        <taxon>Actinomycetes</taxon>
        <taxon>Kitasatosporales</taxon>
        <taxon>Streptomycetaceae</taxon>
        <taxon>Streptomyces</taxon>
    </lineage>
</organism>
<dbReference type="EMBL" id="JBHSFE010000040">
    <property type="protein sequence ID" value="MFC4612919.1"/>
    <property type="molecule type" value="Genomic_DNA"/>
</dbReference>
<name>A0ABV9GIA1_9ACTN</name>
<accession>A0ABV9GIA1</accession>
<dbReference type="RefSeq" id="WP_381203405.1">
    <property type="nucleotide sequence ID" value="NZ_JBHSFE010000040.1"/>
</dbReference>
<sequence length="146" mass="16805">MVDSRDRSPLRAFVGEVVAGLGSLTHRELNPAFEQLGMPPVPDDAGSKRDRIELSFDQVPDAELPQVTRRILEQSHVYVSPSRRYQLEDLLWAEDTPPEIPKKARREMARALDLSELAQHHDRFLQLLDRFWITEEQGLSRKPARP</sequence>
<keyword evidence="2" id="KW-1185">Reference proteome</keyword>
<protein>
    <submittedName>
        <fullName evidence="1">Uncharacterized protein</fullName>
    </submittedName>
</protein>
<gene>
    <name evidence="1" type="ORF">ACFO9E_35030</name>
</gene>
<proteinExistence type="predicted"/>
<evidence type="ECO:0000313" key="1">
    <source>
        <dbReference type="EMBL" id="MFC4612919.1"/>
    </source>
</evidence>
<comment type="caution">
    <text evidence="1">The sequence shown here is derived from an EMBL/GenBank/DDBJ whole genome shotgun (WGS) entry which is preliminary data.</text>
</comment>
<evidence type="ECO:0000313" key="2">
    <source>
        <dbReference type="Proteomes" id="UP001595993"/>
    </source>
</evidence>